<protein>
    <recommendedName>
        <fullName evidence="3">Transcription regulator TrmB N-terminal domain-containing protein</fullName>
    </recommendedName>
</protein>
<gene>
    <name evidence="1" type="ORF">UY19_C0004G0038</name>
</gene>
<evidence type="ECO:0000313" key="2">
    <source>
        <dbReference type="Proteomes" id="UP000033882"/>
    </source>
</evidence>
<comment type="caution">
    <text evidence="1">The sequence shown here is derived from an EMBL/GenBank/DDBJ whole genome shotgun (WGS) entry which is preliminary data.</text>
</comment>
<dbReference type="AlphaFoldDB" id="A0A0G1U8C1"/>
<reference evidence="1 2" key="1">
    <citation type="journal article" date="2015" name="Nature">
        <title>rRNA introns, odd ribosomes, and small enigmatic genomes across a large radiation of phyla.</title>
        <authorList>
            <person name="Brown C.T."/>
            <person name="Hug L.A."/>
            <person name="Thomas B.C."/>
            <person name="Sharon I."/>
            <person name="Castelle C.J."/>
            <person name="Singh A."/>
            <person name="Wilkins M.J."/>
            <person name="Williams K.H."/>
            <person name="Banfield J.F."/>
        </authorList>
    </citation>
    <scope>NUCLEOTIDE SEQUENCE [LARGE SCALE GENOMIC DNA]</scope>
</reference>
<dbReference type="Gene3D" id="1.10.10.10">
    <property type="entry name" value="Winged helix-like DNA-binding domain superfamily/Winged helix DNA-binding domain"/>
    <property type="match status" value="1"/>
</dbReference>
<dbReference type="EMBL" id="LCPB01000004">
    <property type="protein sequence ID" value="KKU90324.1"/>
    <property type="molecule type" value="Genomic_DNA"/>
</dbReference>
<dbReference type="Proteomes" id="UP000033882">
    <property type="component" value="Unassembled WGS sequence"/>
</dbReference>
<name>A0A0G1U8C1_9BACT</name>
<proteinExistence type="predicted"/>
<dbReference type="InterPro" id="IPR036388">
    <property type="entry name" value="WH-like_DNA-bd_sf"/>
</dbReference>
<evidence type="ECO:0000313" key="1">
    <source>
        <dbReference type="EMBL" id="KKU90324.1"/>
    </source>
</evidence>
<evidence type="ECO:0008006" key="3">
    <source>
        <dbReference type="Google" id="ProtNLM"/>
    </source>
</evidence>
<accession>A0A0G1U8C1</accession>
<sequence>MPPPSSRSYLVLTPTEERVVTHLTSQKLGASISQISHAIHLARTSIYNALDSLIDKRIVIRKGFDYTLASEQLKPSEAQGADARKQIASLLREMLQLKRGEILYSIESDAEIKELLETEGGLLEWQKTLADKGIVLKGIGSSKALTLFRSSIDKRLQGEIKRRSGSARFTIDAIPGSCMLVSFRDSIVYFSRKHNYFYRIDNADAALFAQSIIESLYLRLHYHKLIVD</sequence>
<dbReference type="SUPFAM" id="SSF46785">
    <property type="entry name" value="Winged helix' DNA-binding domain"/>
    <property type="match status" value="1"/>
</dbReference>
<organism evidence="1 2">
    <name type="scientific">Candidatus Wolfebacteria bacterium GW2011_GWA2_47_9b</name>
    <dbReference type="NCBI Taxonomy" id="1619005"/>
    <lineage>
        <taxon>Bacteria</taxon>
        <taxon>Candidatus Wolfeibacteriota</taxon>
    </lineage>
</organism>
<dbReference type="InterPro" id="IPR036390">
    <property type="entry name" value="WH_DNA-bd_sf"/>
</dbReference>